<dbReference type="InterPro" id="IPR011006">
    <property type="entry name" value="CheY-like_superfamily"/>
</dbReference>
<evidence type="ECO:0000256" key="2">
    <source>
        <dbReference type="ARBA" id="ARBA00023015"/>
    </source>
</evidence>
<organism evidence="8 9">
    <name type="scientific">Asanoa ishikariensis</name>
    <dbReference type="NCBI Taxonomy" id="137265"/>
    <lineage>
        <taxon>Bacteria</taxon>
        <taxon>Bacillati</taxon>
        <taxon>Actinomycetota</taxon>
        <taxon>Actinomycetes</taxon>
        <taxon>Micromonosporales</taxon>
        <taxon>Micromonosporaceae</taxon>
        <taxon>Asanoa</taxon>
    </lineage>
</organism>
<dbReference type="CDD" id="cd17535">
    <property type="entry name" value="REC_NarL-like"/>
    <property type="match status" value="1"/>
</dbReference>
<dbReference type="Gene3D" id="3.40.50.2300">
    <property type="match status" value="1"/>
</dbReference>
<gene>
    <name evidence="8" type="ORF">SAMN05421684_0043</name>
</gene>
<feature type="domain" description="Response regulatory" evidence="7">
    <location>
        <begin position="2"/>
        <end position="122"/>
    </location>
</feature>
<dbReference type="PROSITE" id="PS50043">
    <property type="entry name" value="HTH_LUXR_2"/>
    <property type="match status" value="1"/>
</dbReference>
<keyword evidence="2" id="KW-0805">Transcription regulation</keyword>
<feature type="domain" description="HTH luxR-type" evidence="6">
    <location>
        <begin position="144"/>
        <end position="209"/>
    </location>
</feature>
<keyword evidence="1 5" id="KW-0597">Phosphoprotein</keyword>
<dbReference type="GO" id="GO:0006355">
    <property type="term" value="P:regulation of DNA-templated transcription"/>
    <property type="evidence" value="ECO:0007669"/>
    <property type="project" value="InterPro"/>
</dbReference>
<dbReference type="STRING" id="137265.SAMN05421684_0043"/>
<accession>A0A1H3KAY0</accession>
<evidence type="ECO:0000256" key="5">
    <source>
        <dbReference type="PROSITE-ProRule" id="PRU00169"/>
    </source>
</evidence>
<sequence>MRVILAEDSVLLRAGLARLLTDEGHEVVAEVGDAPALLAAVAADQPDVVVADVRMPPTHRDDGLRAAVEIRGRWPSVGVLVLSQYVERRYAVELLTTRSDGVGYLLKDRVAEVGEFLDALDRVAAGRAAFDPEVVRQLLARTSHTDPLRRLTPREAEVLDRMAQGHTNAGIAAALHVSQSAVEKHVNAIFDKLGLSYTTGYSRRVLAVLHYLGS</sequence>
<proteinExistence type="predicted"/>
<dbReference type="SMART" id="SM00448">
    <property type="entry name" value="REC"/>
    <property type="match status" value="1"/>
</dbReference>
<dbReference type="CDD" id="cd06170">
    <property type="entry name" value="LuxR_C_like"/>
    <property type="match status" value="1"/>
</dbReference>
<dbReference type="PRINTS" id="PR00038">
    <property type="entry name" value="HTHLUXR"/>
</dbReference>
<dbReference type="SUPFAM" id="SSF52172">
    <property type="entry name" value="CheY-like"/>
    <property type="match status" value="1"/>
</dbReference>
<protein>
    <submittedName>
        <fullName evidence="8">Two component transcriptional regulator, LuxR family</fullName>
    </submittedName>
</protein>
<evidence type="ECO:0000256" key="1">
    <source>
        <dbReference type="ARBA" id="ARBA00022553"/>
    </source>
</evidence>
<dbReference type="SUPFAM" id="SSF46894">
    <property type="entry name" value="C-terminal effector domain of the bipartite response regulators"/>
    <property type="match status" value="1"/>
</dbReference>
<feature type="modified residue" description="4-aspartylphosphate" evidence="5">
    <location>
        <position position="52"/>
    </location>
</feature>
<dbReference type="OrthoDB" id="4135368at2"/>
<keyword evidence="9" id="KW-1185">Reference proteome</keyword>
<dbReference type="PANTHER" id="PTHR43214">
    <property type="entry name" value="TWO-COMPONENT RESPONSE REGULATOR"/>
    <property type="match status" value="1"/>
</dbReference>
<reference evidence="9" key="1">
    <citation type="submission" date="2016-10" db="EMBL/GenBank/DDBJ databases">
        <authorList>
            <person name="Varghese N."/>
            <person name="Submissions S."/>
        </authorList>
    </citation>
    <scope>NUCLEOTIDE SEQUENCE [LARGE SCALE GENOMIC DNA]</scope>
    <source>
        <strain evidence="9">DSM 44718</strain>
    </source>
</reference>
<dbReference type="InterPro" id="IPR058245">
    <property type="entry name" value="NreC/VraR/RcsB-like_REC"/>
</dbReference>
<evidence type="ECO:0000256" key="3">
    <source>
        <dbReference type="ARBA" id="ARBA00023125"/>
    </source>
</evidence>
<keyword evidence="3" id="KW-0238">DNA-binding</keyword>
<keyword evidence="4" id="KW-0804">Transcription</keyword>
<dbReference type="SMART" id="SM00421">
    <property type="entry name" value="HTH_LUXR"/>
    <property type="match status" value="1"/>
</dbReference>
<dbReference type="EMBL" id="FNQB01000001">
    <property type="protein sequence ID" value="SDY49301.1"/>
    <property type="molecule type" value="Genomic_DNA"/>
</dbReference>
<evidence type="ECO:0000259" key="6">
    <source>
        <dbReference type="PROSITE" id="PS50043"/>
    </source>
</evidence>
<dbReference type="Pfam" id="PF00072">
    <property type="entry name" value="Response_reg"/>
    <property type="match status" value="1"/>
</dbReference>
<dbReference type="GO" id="GO:0000160">
    <property type="term" value="P:phosphorelay signal transduction system"/>
    <property type="evidence" value="ECO:0007669"/>
    <property type="project" value="InterPro"/>
</dbReference>
<dbReference type="InterPro" id="IPR039420">
    <property type="entry name" value="WalR-like"/>
</dbReference>
<dbReference type="InterPro" id="IPR000792">
    <property type="entry name" value="Tscrpt_reg_LuxR_C"/>
</dbReference>
<dbReference type="PANTHER" id="PTHR43214:SF24">
    <property type="entry name" value="TRANSCRIPTIONAL REGULATORY PROTEIN NARL-RELATED"/>
    <property type="match status" value="1"/>
</dbReference>
<dbReference type="AlphaFoldDB" id="A0A1H3KAY0"/>
<dbReference type="InterPro" id="IPR016032">
    <property type="entry name" value="Sig_transdc_resp-reg_C-effctor"/>
</dbReference>
<dbReference type="Proteomes" id="UP000199632">
    <property type="component" value="Unassembled WGS sequence"/>
</dbReference>
<evidence type="ECO:0000313" key="9">
    <source>
        <dbReference type="Proteomes" id="UP000199632"/>
    </source>
</evidence>
<evidence type="ECO:0000256" key="4">
    <source>
        <dbReference type="ARBA" id="ARBA00023163"/>
    </source>
</evidence>
<name>A0A1H3KAY0_9ACTN</name>
<dbReference type="InterPro" id="IPR001789">
    <property type="entry name" value="Sig_transdc_resp-reg_receiver"/>
</dbReference>
<dbReference type="Pfam" id="PF00196">
    <property type="entry name" value="GerE"/>
    <property type="match status" value="1"/>
</dbReference>
<dbReference type="RefSeq" id="WP_090785830.1">
    <property type="nucleotide sequence ID" value="NZ_BOND01000038.1"/>
</dbReference>
<evidence type="ECO:0000259" key="7">
    <source>
        <dbReference type="PROSITE" id="PS50110"/>
    </source>
</evidence>
<evidence type="ECO:0000313" key="8">
    <source>
        <dbReference type="EMBL" id="SDY49301.1"/>
    </source>
</evidence>
<dbReference type="PROSITE" id="PS50110">
    <property type="entry name" value="RESPONSE_REGULATORY"/>
    <property type="match status" value="1"/>
</dbReference>
<dbReference type="GO" id="GO:0003677">
    <property type="term" value="F:DNA binding"/>
    <property type="evidence" value="ECO:0007669"/>
    <property type="project" value="UniProtKB-KW"/>
</dbReference>